<gene>
    <name evidence="2" type="primary">MTF2_2</name>
    <name evidence="2" type="ORF">GRS66_006658</name>
</gene>
<reference evidence="2 3" key="1">
    <citation type="journal article" date="2019" name="BMC Genomics">
        <title>Chromosome level assembly and comparative genome analysis confirm lager-brewing yeasts originated from a single hybridization.</title>
        <authorList>
            <person name="Salazar A.N."/>
            <person name="Gorter de Vries A.R."/>
            <person name="van den Broek M."/>
            <person name="Brouwers N."/>
            <person name="de la Torre Cortes P."/>
            <person name="Kuijpers N.G.A."/>
            <person name="Daran J.G."/>
            <person name="Abeel T."/>
        </authorList>
    </citation>
    <scope>NUCLEOTIDE SEQUENCE [LARGE SCALE GENOMIC DNA]</scope>
    <source>
        <strain evidence="2 3">CBS 1483</strain>
    </source>
</reference>
<dbReference type="InterPro" id="IPR043837">
    <property type="entry name" value="Mtf2-like_C"/>
</dbReference>
<dbReference type="Pfam" id="PF19189">
    <property type="entry name" value="Mtf2"/>
    <property type="match status" value="1"/>
</dbReference>
<dbReference type="InterPro" id="IPR040009">
    <property type="entry name" value="Mtf2/C5D6.12-like"/>
</dbReference>
<organism evidence="2 3">
    <name type="scientific">Saccharomyces pastorianus</name>
    <name type="common">Lager yeast</name>
    <name type="synonym">Saccharomyces cerevisiae x Saccharomyces eubayanus</name>
    <dbReference type="NCBI Taxonomy" id="27292"/>
    <lineage>
        <taxon>Eukaryota</taxon>
        <taxon>Fungi</taxon>
        <taxon>Dikarya</taxon>
        <taxon>Ascomycota</taxon>
        <taxon>Saccharomycotina</taxon>
        <taxon>Saccharomycetes</taxon>
        <taxon>Saccharomycetales</taxon>
        <taxon>Saccharomycetaceae</taxon>
        <taxon>Saccharomyces</taxon>
    </lineage>
</organism>
<evidence type="ECO:0000313" key="3">
    <source>
        <dbReference type="Proteomes" id="UP000501346"/>
    </source>
</evidence>
<evidence type="ECO:0000313" key="2">
    <source>
        <dbReference type="EMBL" id="QID84166.1"/>
    </source>
</evidence>
<evidence type="ECO:0000259" key="1">
    <source>
        <dbReference type="Pfam" id="PF19189"/>
    </source>
</evidence>
<dbReference type="PANTHER" id="PTHR39468:SF1">
    <property type="entry name" value="MTF2-LIKE C-TERMINAL DOMAIN-CONTAINING PROTEIN"/>
    <property type="match status" value="1"/>
</dbReference>
<name>A0A6C1E4A1_SACPS</name>
<dbReference type="Proteomes" id="UP000501346">
    <property type="component" value="Chromosome SeIV-SeII"/>
</dbReference>
<keyword evidence="3" id="KW-1185">Reference proteome</keyword>
<dbReference type="GO" id="GO:0005739">
    <property type="term" value="C:mitochondrion"/>
    <property type="evidence" value="ECO:0007669"/>
    <property type="project" value="InterPro"/>
</dbReference>
<sequence length="443" mass="51413">MIRASSILKNCNYRYIHSIHRCLLNESSSKDGKTNNTEGASAGKAFEEAFEEERRVFGESFEAGARVESMRHTNASKIIDKYYNGLSEDSKGTRFKKEKIVFDHSQRAQRKLPNKDHEFLKETAGSDYVYQGTNPSAVSAKTISEQTRTLLEKIFDEDNDVNKKDRESKNHDQYKDFATGVNLAFEEPIPHLNLKFSEEVMQEIGNRIRYQATLDQVLKLHTDYLKETVQSDYDLLEYLKRLLEAYKKRDKNLEIKMNSESSNIFEDIRDACISKPNELPKPYTITLPYVILKSLTSSDFGFPSDRKYMLISYVYNECKNSMDVSLYLTICNVDFYNLLMQLLWENFQEVRYLKRVVTEMSVNGVIGNIETVDILDKIVKEMRNLNEDVFLEAEAEYDTVEGTISKDNQIVNVGVLWNKDTNSDLLNIENYLKSLKKNLTRDR</sequence>
<dbReference type="OrthoDB" id="2444174at2759"/>
<feature type="domain" description="Mtf2-like C-terminal" evidence="1">
    <location>
        <begin position="213"/>
        <end position="437"/>
    </location>
</feature>
<accession>A0A6C1E4A1</accession>
<dbReference type="AlphaFoldDB" id="A0A6C1E4A1"/>
<protein>
    <submittedName>
        <fullName evidence="2">Mitochondrial transcription factor 2</fullName>
    </submittedName>
</protein>
<dbReference type="PANTHER" id="PTHR39468">
    <property type="entry name" value="CHROMOSOME 7, WHOLE GENOME SHOTGUN SEQUENCE"/>
    <property type="match status" value="1"/>
</dbReference>
<proteinExistence type="predicted"/>
<dbReference type="EMBL" id="CP049001">
    <property type="protein sequence ID" value="QID84166.1"/>
    <property type="molecule type" value="Genomic_DNA"/>
</dbReference>